<dbReference type="GO" id="GO:0042834">
    <property type="term" value="F:peptidoglycan binding"/>
    <property type="evidence" value="ECO:0007669"/>
    <property type="project" value="InterPro"/>
</dbReference>
<comment type="caution">
    <text evidence="2">The sequence shown here is derived from an EMBL/GenBank/DDBJ whole genome shotgun (WGS) entry which is preliminary data.</text>
</comment>
<evidence type="ECO:0000259" key="1">
    <source>
        <dbReference type="PROSITE" id="PS51724"/>
    </source>
</evidence>
<dbReference type="SUPFAM" id="SSF48452">
    <property type="entry name" value="TPR-like"/>
    <property type="match status" value="1"/>
</dbReference>
<organism evidence="2 3">
    <name type="scientific">Altericroceibacterium indicum</name>
    <dbReference type="NCBI Taxonomy" id="374177"/>
    <lineage>
        <taxon>Bacteria</taxon>
        <taxon>Pseudomonadati</taxon>
        <taxon>Pseudomonadota</taxon>
        <taxon>Alphaproteobacteria</taxon>
        <taxon>Sphingomonadales</taxon>
        <taxon>Erythrobacteraceae</taxon>
        <taxon>Altericroceibacterium</taxon>
    </lineage>
</organism>
<keyword evidence="3" id="KW-1185">Reference proteome</keyword>
<name>A0A845A8C4_9SPHN</name>
<dbReference type="PROSITE" id="PS51257">
    <property type="entry name" value="PROKAR_LIPOPROTEIN"/>
    <property type="match status" value="1"/>
</dbReference>
<dbReference type="Gene3D" id="1.25.40.10">
    <property type="entry name" value="Tetratricopeptide repeat domain"/>
    <property type="match status" value="1"/>
</dbReference>
<dbReference type="Pfam" id="PF05036">
    <property type="entry name" value="SPOR"/>
    <property type="match status" value="1"/>
</dbReference>
<dbReference type="RefSeq" id="WP_160738979.1">
    <property type="nucleotide sequence ID" value="NZ_WTYQ01000002.1"/>
</dbReference>
<dbReference type="EMBL" id="WTYQ01000002">
    <property type="protein sequence ID" value="MXP25787.1"/>
    <property type="molecule type" value="Genomic_DNA"/>
</dbReference>
<dbReference type="InterPro" id="IPR036680">
    <property type="entry name" value="SPOR-like_sf"/>
</dbReference>
<evidence type="ECO:0000313" key="3">
    <source>
        <dbReference type="Proteomes" id="UP000460561"/>
    </source>
</evidence>
<sequence>MVRHLTLAALCSISLGGCTTASIERADTSASTAQVMLAQGKHGKAVRHAEAAVRSEPNNPAYRAILGKAYLDSGRFLAAATTLQDALTLGDHSNRTTLQLALALIGSGQAPAAIKLLDQRSDSIDPADAGLAFALAGDTRRGIATLSVAIRSGVNNPRIRQNLALAYALAGQWREARALAAQDVPPDQLGTRMEQWAAMALAQQPALPIAQLLDVKPDFSDRGQPVELALVRAHSPYLAHNEAPPSELANVEPPHHRAQRAIPQTSEKKHVSAEAAPALVAETAPAQFTRSAPLSSKAAPLSEKTPASTHLIQLGSFTSESDARRAWGSYQAKWPALKGHALVMTKARVSGKTYWRVAANGFDQTTAASTCQSFQAGGQGCLAYSKAKPLPGTIATVATVAMR</sequence>
<evidence type="ECO:0000313" key="2">
    <source>
        <dbReference type="EMBL" id="MXP25787.1"/>
    </source>
</evidence>
<dbReference type="AlphaFoldDB" id="A0A845A8C4"/>
<dbReference type="InterPro" id="IPR007730">
    <property type="entry name" value="SPOR-like_dom"/>
</dbReference>
<accession>A0A845A8C4</accession>
<feature type="domain" description="SPOR" evidence="1">
    <location>
        <begin position="304"/>
        <end position="387"/>
    </location>
</feature>
<dbReference type="InterPro" id="IPR011990">
    <property type="entry name" value="TPR-like_helical_dom_sf"/>
</dbReference>
<dbReference type="Gene3D" id="3.30.70.1070">
    <property type="entry name" value="Sporulation related repeat"/>
    <property type="match status" value="1"/>
</dbReference>
<dbReference type="OrthoDB" id="7388953at2"/>
<gene>
    <name evidence="2" type="ORF">GRI39_06990</name>
</gene>
<proteinExistence type="predicted"/>
<protein>
    <submittedName>
        <fullName evidence="2">Tetratricopeptide repeat protein</fullName>
    </submittedName>
</protein>
<reference evidence="2 3" key="1">
    <citation type="submission" date="2019-12" db="EMBL/GenBank/DDBJ databases">
        <title>Genomic-based taxomic classification of the family Erythrobacteraceae.</title>
        <authorList>
            <person name="Xu L."/>
        </authorList>
    </citation>
    <scope>NUCLEOTIDE SEQUENCE [LARGE SCALE GENOMIC DNA]</scope>
    <source>
        <strain evidence="2 3">DSM 18604</strain>
    </source>
</reference>
<dbReference type="PROSITE" id="PS51724">
    <property type="entry name" value="SPOR"/>
    <property type="match status" value="1"/>
</dbReference>
<dbReference type="Proteomes" id="UP000460561">
    <property type="component" value="Unassembled WGS sequence"/>
</dbReference>
<dbReference type="Pfam" id="PF13432">
    <property type="entry name" value="TPR_16"/>
    <property type="match status" value="1"/>
</dbReference>